<reference evidence="2" key="1">
    <citation type="submission" date="2020-04" db="EMBL/GenBank/DDBJ databases">
        <authorList>
            <person name="Chiriac C."/>
            <person name="Salcher M."/>
            <person name="Ghai R."/>
            <person name="Kavagutti S V."/>
        </authorList>
    </citation>
    <scope>NUCLEOTIDE SEQUENCE</scope>
</reference>
<dbReference type="EMBL" id="LR796534">
    <property type="protein sequence ID" value="CAB4149992.1"/>
    <property type="molecule type" value="Genomic_DNA"/>
</dbReference>
<proteinExistence type="predicted"/>
<protein>
    <recommendedName>
        <fullName evidence="3">Portal protein</fullName>
    </recommendedName>
</protein>
<gene>
    <name evidence="2" type="ORF">UFOVP549_22</name>
</gene>
<feature type="region of interest" description="Disordered" evidence="1">
    <location>
        <begin position="1"/>
        <end position="31"/>
    </location>
</feature>
<feature type="compositionally biased region" description="Basic and acidic residues" evidence="1">
    <location>
        <begin position="16"/>
        <end position="30"/>
    </location>
</feature>
<evidence type="ECO:0000256" key="1">
    <source>
        <dbReference type="SAM" id="MobiDB-lite"/>
    </source>
</evidence>
<evidence type="ECO:0000313" key="2">
    <source>
        <dbReference type="EMBL" id="CAB4149992.1"/>
    </source>
</evidence>
<evidence type="ECO:0008006" key="3">
    <source>
        <dbReference type="Google" id="ProtNLM"/>
    </source>
</evidence>
<name>A0A6J5MUB5_9CAUD</name>
<sequence>MENEFEMAPEGLGPEEPQHNGILRDAEKPGPSRASLVKTLIKKVENAKKHWKKSFDRMKEDTDFYMGKQWSSNENDDRYVANIVQRHVGQRVSALYAKNPKFIAKRRETLDFASWEGDMSSFQAVQISMQNSMATGQPIDPVMMQTIQDAQQGFERRRMLDRVAKTMEIVAHHQLQEQQPSFKGQMKQLVRRVCVNGVGYVKIGYHRVMEKRPEDVDRITDITEQLTTLERLAADRADDKFSEDHAKMEQLRLLLDSIKEKQDVIIKEGVVFDFPMSHTIIVDPKCRQMSGFVGADWIAQEFILDIEDVKEIYKVDIGNEYSAYEDKNDGDDECKRATVWEIYSKKDGMLYVVCDGYHDFLKEPEPPHLELERFWPFFPLIFNEVESEKDVIPPSDVRLLMPVQREYNRARQALREHRFANRPLYATYEGALSEKDITNLQSHPANAVIKLQNLSPGQAVNSILQPVQHNPIDPSLYDTSMLLEDMMRVVGSQEANLGGTSNSTATEVSVAEGSRMSSLSSNVDDLEDFLGELARSTGQVLLEQMDQQTVMKIVGPGGVWPQLAINEIASELMLEVEAGSNGRPNKAIEMQNFERIAPILLQIPGMNPEFMAKEALKRMDDGMDITDAIRAALPSIVAMNAQKQLAQGDPAADPNAQGPAGASNVGPGPMAPGADGPQMPASPGDIRSQGVQYPNG</sequence>
<feature type="region of interest" description="Disordered" evidence="1">
    <location>
        <begin position="644"/>
        <end position="696"/>
    </location>
</feature>
<organism evidence="2">
    <name type="scientific">uncultured Caudovirales phage</name>
    <dbReference type="NCBI Taxonomy" id="2100421"/>
    <lineage>
        <taxon>Viruses</taxon>
        <taxon>Duplodnaviria</taxon>
        <taxon>Heunggongvirae</taxon>
        <taxon>Uroviricota</taxon>
        <taxon>Caudoviricetes</taxon>
        <taxon>Peduoviridae</taxon>
        <taxon>Maltschvirus</taxon>
        <taxon>Maltschvirus maltsch</taxon>
    </lineage>
</organism>
<accession>A0A6J5MUB5</accession>
<feature type="compositionally biased region" description="Low complexity" evidence="1">
    <location>
        <begin position="666"/>
        <end position="681"/>
    </location>
</feature>